<dbReference type="SUPFAM" id="SSF51735">
    <property type="entry name" value="NAD(P)-binding Rossmann-fold domains"/>
    <property type="match status" value="1"/>
</dbReference>
<evidence type="ECO:0000259" key="6">
    <source>
        <dbReference type="Pfam" id="PF07993"/>
    </source>
</evidence>
<feature type="domain" description="Thioester reductase (TE)" evidence="6">
    <location>
        <begin position="2"/>
        <end position="198"/>
    </location>
</feature>
<dbReference type="InterPro" id="IPR033640">
    <property type="entry name" value="FAR_C"/>
</dbReference>
<gene>
    <name evidence="8 9 10 11" type="primary">LOC107071461</name>
</gene>
<evidence type="ECO:0000256" key="4">
    <source>
        <dbReference type="RuleBase" id="RU363097"/>
    </source>
</evidence>
<comment type="catalytic activity">
    <reaction evidence="4">
        <text>a long-chain fatty acyl-CoA + 2 NADPH + 2 H(+) = a long-chain primary fatty alcohol + 2 NADP(+) + CoA</text>
        <dbReference type="Rhea" id="RHEA:52716"/>
        <dbReference type="ChEBI" id="CHEBI:15378"/>
        <dbReference type="ChEBI" id="CHEBI:57287"/>
        <dbReference type="ChEBI" id="CHEBI:57783"/>
        <dbReference type="ChEBI" id="CHEBI:58349"/>
        <dbReference type="ChEBI" id="CHEBI:77396"/>
        <dbReference type="ChEBI" id="CHEBI:83139"/>
        <dbReference type="EC" id="1.2.1.84"/>
    </reaction>
</comment>
<keyword evidence="4" id="KW-0812">Transmembrane</keyword>
<keyword evidence="4" id="KW-1133">Transmembrane helix</keyword>
<keyword evidence="3 4" id="KW-0443">Lipid metabolism</keyword>
<dbReference type="Pfam" id="PF03015">
    <property type="entry name" value="Sterile"/>
    <property type="match status" value="1"/>
</dbReference>
<organism evidence="7 11">
    <name type="scientific">Polistes dominula</name>
    <name type="common">European paper wasp</name>
    <name type="synonym">Vespa dominula</name>
    <dbReference type="NCBI Taxonomy" id="743375"/>
    <lineage>
        <taxon>Eukaryota</taxon>
        <taxon>Metazoa</taxon>
        <taxon>Ecdysozoa</taxon>
        <taxon>Arthropoda</taxon>
        <taxon>Hexapoda</taxon>
        <taxon>Insecta</taxon>
        <taxon>Pterygota</taxon>
        <taxon>Neoptera</taxon>
        <taxon>Endopterygota</taxon>
        <taxon>Hymenoptera</taxon>
        <taxon>Apocrita</taxon>
        <taxon>Aculeata</taxon>
        <taxon>Vespoidea</taxon>
        <taxon>Vespidae</taxon>
        <taxon>Polistinae</taxon>
        <taxon>Polistini</taxon>
        <taxon>Polistes</taxon>
    </lineage>
</organism>
<comment type="function">
    <text evidence="4">Catalyzes the reduction of fatty acyl-CoA to fatty alcohols.</text>
</comment>
<evidence type="ECO:0000259" key="5">
    <source>
        <dbReference type="Pfam" id="PF03015"/>
    </source>
</evidence>
<dbReference type="Gene3D" id="3.40.50.720">
    <property type="entry name" value="NAD(P)-binding Rossmann-like Domain"/>
    <property type="match status" value="1"/>
</dbReference>
<comment type="similarity">
    <text evidence="1 4">Belongs to the fatty acyl-CoA reductase family.</text>
</comment>
<dbReference type="RefSeq" id="XP_015185971.1">
    <property type="nucleotide sequence ID" value="XM_015330485.1"/>
</dbReference>
<dbReference type="CDD" id="cd09071">
    <property type="entry name" value="FAR_C"/>
    <property type="match status" value="1"/>
</dbReference>
<evidence type="ECO:0000313" key="8">
    <source>
        <dbReference type="RefSeq" id="XP_015185971.1"/>
    </source>
</evidence>
<keyword evidence="7" id="KW-1185">Reference proteome</keyword>
<feature type="domain" description="Fatty acyl-CoA reductase C-terminal" evidence="5">
    <location>
        <begin position="288"/>
        <end position="380"/>
    </location>
</feature>
<keyword evidence="2 4" id="KW-0444">Lipid biosynthesis</keyword>
<reference evidence="8 9" key="1">
    <citation type="submission" date="2025-05" db="UniProtKB">
        <authorList>
            <consortium name="RefSeq"/>
        </authorList>
    </citation>
    <scope>IDENTIFICATION</scope>
    <source>
        <tissue evidence="8 9">Whole body</tissue>
    </source>
</reference>
<keyword evidence="4" id="KW-0472">Membrane</keyword>
<proteinExistence type="inferred from homology"/>
<dbReference type="InterPro" id="IPR013120">
    <property type="entry name" value="FAR_NAD-bd"/>
</dbReference>
<evidence type="ECO:0000313" key="9">
    <source>
        <dbReference type="RefSeq" id="XP_015185972.1"/>
    </source>
</evidence>
<evidence type="ECO:0000256" key="3">
    <source>
        <dbReference type="ARBA" id="ARBA00023098"/>
    </source>
</evidence>
<dbReference type="RefSeq" id="XP_015185973.1">
    <property type="nucleotide sequence ID" value="XM_015330487.1"/>
</dbReference>
<dbReference type="EC" id="1.2.1.84" evidence="4"/>
<dbReference type="PANTHER" id="PTHR11011">
    <property type="entry name" value="MALE STERILITY PROTEIN 2-RELATED"/>
    <property type="match status" value="1"/>
</dbReference>
<evidence type="ECO:0000256" key="1">
    <source>
        <dbReference type="ARBA" id="ARBA00005928"/>
    </source>
</evidence>
<dbReference type="InterPro" id="IPR026055">
    <property type="entry name" value="FAR"/>
</dbReference>
<dbReference type="PANTHER" id="PTHR11011:SF60">
    <property type="entry name" value="FATTY ACYL-COA REDUCTASE-RELATED"/>
    <property type="match status" value="1"/>
</dbReference>
<accession>A0ABM1J0I7</accession>
<name>A0ABM1J0I7_POLDO</name>
<protein>
    <recommendedName>
        <fullName evidence="4">Fatty acyl-CoA reductase</fullName>
        <ecNumber evidence="4">1.2.1.84</ecNumber>
    </recommendedName>
</protein>
<evidence type="ECO:0000256" key="2">
    <source>
        <dbReference type="ARBA" id="ARBA00022516"/>
    </source>
</evidence>
<keyword evidence="4" id="KW-0521">NADP</keyword>
<evidence type="ECO:0000313" key="7">
    <source>
        <dbReference type="Proteomes" id="UP000694924"/>
    </source>
</evidence>
<feature type="transmembrane region" description="Helical" evidence="4">
    <location>
        <begin position="397"/>
        <end position="422"/>
    </location>
</feature>
<sequence length="423" mass="48922">MGEPNIGLSEKDCELIKDTDLIFHSAASVRFMDNIRFIVNTNIRGTRDLLLLAQKMNNLKAFVYISTAYSQCVHNKIEEKFYKPPIKTDDIIKLTEILTEDQLHLITPKLLGEWPNTYVYTKAICEDTVRQYSNGIPTCIIRPSIVVSTAKEPIAGWINNLYGLTGVAFGAMMGVLHTLHCDDRVISDIVPVDYVVNNTIVAAWDVVQKESKPQNILISNGINKSMPVDEKIPVYNVVSSVQNRLTLFTLAEKIKSNGIQYPSEQVLWYYSLCLNRNYYVNFVWTILLHWIPAIILDSLTYLSGGKPILFKIYKKMGTFYNVISFFNTRDWEFTNDNVLKLWDKLSVVDKYNFFFDISDIDWECFFDIYMKGLRVYMLKDPMSTIEKGKLLNRKLKIIHFMVKISSSVLFLYICYSLLHLLFF</sequence>
<dbReference type="Proteomes" id="UP000694924">
    <property type="component" value="Unplaced"/>
</dbReference>
<evidence type="ECO:0000313" key="10">
    <source>
        <dbReference type="RefSeq" id="XP_015185973.1"/>
    </source>
</evidence>
<dbReference type="GeneID" id="107071461"/>
<evidence type="ECO:0000313" key="11">
    <source>
        <dbReference type="RefSeq" id="XP_015185974.1"/>
    </source>
</evidence>
<dbReference type="RefSeq" id="XP_015185972.1">
    <property type="nucleotide sequence ID" value="XM_015330486.1"/>
</dbReference>
<dbReference type="RefSeq" id="XP_015185974.1">
    <property type="nucleotide sequence ID" value="XM_015330488.1"/>
</dbReference>
<dbReference type="Pfam" id="PF07993">
    <property type="entry name" value="NAD_binding_4"/>
    <property type="match status" value="1"/>
</dbReference>
<keyword evidence="4" id="KW-0560">Oxidoreductase</keyword>
<feature type="transmembrane region" description="Helical" evidence="4">
    <location>
        <begin position="282"/>
        <end position="302"/>
    </location>
</feature>
<dbReference type="InterPro" id="IPR036291">
    <property type="entry name" value="NAD(P)-bd_dom_sf"/>
</dbReference>